<accession>A0A1M6DKD7</accession>
<evidence type="ECO:0000313" key="2">
    <source>
        <dbReference type="EMBL" id="SHI73448.1"/>
    </source>
</evidence>
<reference evidence="2 3" key="1">
    <citation type="submission" date="2016-11" db="EMBL/GenBank/DDBJ databases">
        <authorList>
            <person name="Jaros S."/>
            <person name="Januszkiewicz K."/>
            <person name="Wedrychowicz H."/>
        </authorList>
    </citation>
    <scope>NUCLEOTIDE SEQUENCE [LARGE SCALE GENOMIC DNA]</scope>
    <source>
        <strain evidence="2 3">DSM 14916</strain>
    </source>
</reference>
<gene>
    <name evidence="2" type="ORF">SAMN02745194_00978</name>
</gene>
<sequence length="74" mass="7564">MSAFPFLRVLGLATALMGVAAGQGAFAREANPYDGQAAYTEGLPAGTQTAFTRKSALQSFLERTGATGNGGQHS</sequence>
<dbReference type="AlphaFoldDB" id="A0A1M6DKD7"/>
<name>A0A1M6DKD7_9PROT</name>
<dbReference type="Proteomes" id="UP000184387">
    <property type="component" value="Unassembled WGS sequence"/>
</dbReference>
<protein>
    <submittedName>
        <fullName evidence="2">Uncharacterized protein</fullName>
    </submittedName>
</protein>
<organism evidence="2 3">
    <name type="scientific">Muricoccus roseus</name>
    <dbReference type="NCBI Taxonomy" id="198092"/>
    <lineage>
        <taxon>Bacteria</taxon>
        <taxon>Pseudomonadati</taxon>
        <taxon>Pseudomonadota</taxon>
        <taxon>Alphaproteobacteria</taxon>
        <taxon>Acetobacterales</taxon>
        <taxon>Roseomonadaceae</taxon>
        <taxon>Muricoccus</taxon>
    </lineage>
</organism>
<feature type="chain" id="PRO_5012725767" evidence="1">
    <location>
        <begin position="28"/>
        <end position="74"/>
    </location>
</feature>
<dbReference type="STRING" id="198092.SAMN02745194_00978"/>
<keyword evidence="3" id="KW-1185">Reference proteome</keyword>
<evidence type="ECO:0000313" key="3">
    <source>
        <dbReference type="Proteomes" id="UP000184387"/>
    </source>
</evidence>
<feature type="signal peptide" evidence="1">
    <location>
        <begin position="1"/>
        <end position="27"/>
    </location>
</feature>
<proteinExistence type="predicted"/>
<evidence type="ECO:0000256" key="1">
    <source>
        <dbReference type="SAM" id="SignalP"/>
    </source>
</evidence>
<dbReference type="RefSeq" id="WP_073132094.1">
    <property type="nucleotide sequence ID" value="NZ_FQZF01000004.1"/>
</dbReference>
<keyword evidence="1" id="KW-0732">Signal</keyword>
<dbReference type="EMBL" id="FQZF01000004">
    <property type="protein sequence ID" value="SHI73448.1"/>
    <property type="molecule type" value="Genomic_DNA"/>
</dbReference>